<accession>A0A8H7JB64</accession>
<keyword evidence="2" id="KW-0812">Transmembrane</keyword>
<evidence type="ECO:0000313" key="5">
    <source>
        <dbReference type="Proteomes" id="UP000651452"/>
    </source>
</evidence>
<feature type="chain" id="PRO_5034534642" evidence="3">
    <location>
        <begin position="20"/>
        <end position="198"/>
    </location>
</feature>
<keyword evidence="2" id="KW-1133">Transmembrane helix</keyword>
<dbReference type="AlphaFoldDB" id="A0A8H7JB64"/>
<organism evidence="4 5">
    <name type="scientific">Ascochyta lentis</name>
    <dbReference type="NCBI Taxonomy" id="205686"/>
    <lineage>
        <taxon>Eukaryota</taxon>
        <taxon>Fungi</taxon>
        <taxon>Dikarya</taxon>
        <taxon>Ascomycota</taxon>
        <taxon>Pezizomycotina</taxon>
        <taxon>Dothideomycetes</taxon>
        <taxon>Pleosporomycetidae</taxon>
        <taxon>Pleosporales</taxon>
        <taxon>Pleosporineae</taxon>
        <taxon>Didymellaceae</taxon>
        <taxon>Ascochyta</taxon>
    </lineage>
</organism>
<evidence type="ECO:0000256" key="2">
    <source>
        <dbReference type="SAM" id="Phobius"/>
    </source>
</evidence>
<protein>
    <submittedName>
        <fullName evidence="4">Uncharacterized protein</fullName>
    </submittedName>
</protein>
<keyword evidence="3" id="KW-0732">Signal</keyword>
<dbReference type="EMBL" id="RZGK01000005">
    <property type="protein sequence ID" value="KAF9699101.1"/>
    <property type="molecule type" value="Genomic_DNA"/>
</dbReference>
<feature type="compositionally biased region" description="Basic and acidic residues" evidence="1">
    <location>
        <begin position="189"/>
        <end position="198"/>
    </location>
</feature>
<evidence type="ECO:0000256" key="1">
    <source>
        <dbReference type="SAM" id="MobiDB-lite"/>
    </source>
</evidence>
<feature type="signal peptide" evidence="3">
    <location>
        <begin position="1"/>
        <end position="19"/>
    </location>
</feature>
<name>A0A8H7JB64_9PLEO</name>
<gene>
    <name evidence="4" type="ORF">EKO04_003109</name>
</gene>
<reference evidence="4" key="1">
    <citation type="submission" date="2018-12" db="EMBL/GenBank/DDBJ databases">
        <authorList>
            <person name="Syme R.A."/>
            <person name="Farfan-Caceres L."/>
            <person name="Lichtenzveig J."/>
        </authorList>
    </citation>
    <scope>NUCLEOTIDE SEQUENCE</scope>
    <source>
        <strain evidence="4">Al4</strain>
    </source>
</reference>
<feature type="region of interest" description="Disordered" evidence="1">
    <location>
        <begin position="175"/>
        <end position="198"/>
    </location>
</feature>
<proteinExistence type="predicted"/>
<evidence type="ECO:0000256" key="3">
    <source>
        <dbReference type="SAM" id="SignalP"/>
    </source>
</evidence>
<evidence type="ECO:0000313" key="4">
    <source>
        <dbReference type="EMBL" id="KAF9699101.1"/>
    </source>
</evidence>
<dbReference type="Proteomes" id="UP000651452">
    <property type="component" value="Unassembled WGS sequence"/>
</dbReference>
<keyword evidence="2" id="KW-0472">Membrane</keyword>
<dbReference type="OrthoDB" id="3768069at2759"/>
<reference evidence="4" key="2">
    <citation type="submission" date="2020-09" db="EMBL/GenBank/DDBJ databases">
        <title>Reference genome assembly for Australian Ascochyta lentis isolate Al4.</title>
        <authorList>
            <person name="Lee R.C."/>
            <person name="Farfan-Caceres L.M."/>
            <person name="Debler J.W."/>
            <person name="Williams A.H."/>
            <person name="Henares B.M."/>
        </authorList>
    </citation>
    <scope>NUCLEOTIDE SEQUENCE</scope>
    <source>
        <strain evidence="4">Al4</strain>
    </source>
</reference>
<comment type="caution">
    <text evidence="4">The sequence shown here is derived from an EMBL/GenBank/DDBJ whole genome shotgun (WGS) entry which is preliminary data.</text>
</comment>
<keyword evidence="5" id="KW-1185">Reference proteome</keyword>
<feature type="transmembrane region" description="Helical" evidence="2">
    <location>
        <begin position="139"/>
        <end position="161"/>
    </location>
</feature>
<sequence length="198" mass="22186">MLFKSGPFLVALSLQTTFAAPTIESHLEDIQCRCLTFRANERPTPCNFFESKGFGWRSAQILASQYDIKVQFASKSTISRVLSATTPLPSDVLQTTSYGDAQSASKEANISQNKIVCGFGKEVRRMTHHHRNHEPESHFVGQVIGWLTLFIALSVVGEYVWTRYLSRSRVIKLKGEEKPLKARPSNDNSSKDTPSDFS</sequence>